<gene>
    <name evidence="1" type="ORF">M413DRAFT_248710</name>
</gene>
<reference evidence="1 2" key="1">
    <citation type="submission" date="2014-04" db="EMBL/GenBank/DDBJ databases">
        <authorList>
            <consortium name="DOE Joint Genome Institute"/>
            <person name="Kuo A."/>
            <person name="Gay G."/>
            <person name="Dore J."/>
            <person name="Kohler A."/>
            <person name="Nagy L.G."/>
            <person name="Floudas D."/>
            <person name="Copeland A."/>
            <person name="Barry K.W."/>
            <person name="Cichocki N."/>
            <person name="Veneault-Fourrey C."/>
            <person name="LaButti K."/>
            <person name="Lindquist E.A."/>
            <person name="Lipzen A."/>
            <person name="Lundell T."/>
            <person name="Morin E."/>
            <person name="Murat C."/>
            <person name="Sun H."/>
            <person name="Tunlid A."/>
            <person name="Henrissat B."/>
            <person name="Grigoriev I.V."/>
            <person name="Hibbett D.S."/>
            <person name="Martin F."/>
            <person name="Nordberg H.P."/>
            <person name="Cantor M.N."/>
            <person name="Hua S.X."/>
        </authorList>
    </citation>
    <scope>NUCLEOTIDE SEQUENCE [LARGE SCALE GENOMIC DNA]</scope>
    <source>
        <strain evidence="2">h7</strain>
    </source>
</reference>
<proteinExistence type="predicted"/>
<dbReference type="HOGENOM" id="CLU_2961028_0_0_1"/>
<sequence length="59" mass="6267">MVNNDQSAQPRHALGPSLSLVNGAADFTTGDCILIRIPDLDGQLGEHTSTYFSQSFTAS</sequence>
<dbReference type="OrthoDB" id="3048706at2759"/>
<dbReference type="Proteomes" id="UP000053424">
    <property type="component" value="Unassembled WGS sequence"/>
</dbReference>
<accession>A0A0C3BNM4</accession>
<reference evidence="2" key="2">
    <citation type="submission" date="2015-01" db="EMBL/GenBank/DDBJ databases">
        <title>Evolutionary Origins and Diversification of the Mycorrhizal Mutualists.</title>
        <authorList>
            <consortium name="DOE Joint Genome Institute"/>
            <consortium name="Mycorrhizal Genomics Consortium"/>
            <person name="Kohler A."/>
            <person name="Kuo A."/>
            <person name="Nagy L.G."/>
            <person name="Floudas D."/>
            <person name="Copeland A."/>
            <person name="Barry K.W."/>
            <person name="Cichocki N."/>
            <person name="Veneault-Fourrey C."/>
            <person name="LaButti K."/>
            <person name="Lindquist E.A."/>
            <person name="Lipzen A."/>
            <person name="Lundell T."/>
            <person name="Morin E."/>
            <person name="Murat C."/>
            <person name="Riley R."/>
            <person name="Ohm R."/>
            <person name="Sun H."/>
            <person name="Tunlid A."/>
            <person name="Henrissat B."/>
            <person name="Grigoriev I.V."/>
            <person name="Hibbett D.S."/>
            <person name="Martin F."/>
        </authorList>
    </citation>
    <scope>NUCLEOTIDE SEQUENCE [LARGE SCALE GENOMIC DNA]</scope>
    <source>
        <strain evidence="2">h7</strain>
    </source>
</reference>
<dbReference type="EMBL" id="KN831792">
    <property type="protein sequence ID" value="KIM38255.1"/>
    <property type="molecule type" value="Genomic_DNA"/>
</dbReference>
<evidence type="ECO:0000313" key="2">
    <source>
        <dbReference type="Proteomes" id="UP000053424"/>
    </source>
</evidence>
<evidence type="ECO:0000313" key="1">
    <source>
        <dbReference type="EMBL" id="KIM38255.1"/>
    </source>
</evidence>
<keyword evidence="2" id="KW-1185">Reference proteome</keyword>
<protein>
    <submittedName>
        <fullName evidence="1">Uncharacterized protein</fullName>
    </submittedName>
</protein>
<organism evidence="1 2">
    <name type="scientific">Hebeloma cylindrosporum</name>
    <dbReference type="NCBI Taxonomy" id="76867"/>
    <lineage>
        <taxon>Eukaryota</taxon>
        <taxon>Fungi</taxon>
        <taxon>Dikarya</taxon>
        <taxon>Basidiomycota</taxon>
        <taxon>Agaricomycotina</taxon>
        <taxon>Agaricomycetes</taxon>
        <taxon>Agaricomycetidae</taxon>
        <taxon>Agaricales</taxon>
        <taxon>Agaricineae</taxon>
        <taxon>Hymenogastraceae</taxon>
        <taxon>Hebeloma</taxon>
    </lineage>
</organism>
<name>A0A0C3BNM4_HEBCY</name>
<dbReference type="AlphaFoldDB" id="A0A0C3BNM4"/>